<dbReference type="GO" id="GO:0016301">
    <property type="term" value="F:kinase activity"/>
    <property type="evidence" value="ECO:0007669"/>
    <property type="project" value="UniProtKB-KW"/>
</dbReference>
<keyword evidence="4" id="KW-0808">Transferase</keyword>
<dbReference type="EMBL" id="CP024160">
    <property type="protein sequence ID" value="ATP53866.1"/>
    <property type="molecule type" value="Genomic_DNA"/>
</dbReference>
<dbReference type="KEGG" id="caer:CSV91_04555"/>
<sequence>MHSLDFGWAIFMKGHATMGFFSRLMGGSDEQKTATFEFEILAPVSGELVHLEKTNDPAFSSRAVGDGVAVVPQEGTVCAPVSGTVAALFPTEHALGIMSDDSSAQVMLHIGIDTVKLEGKGFHALVAQGDHVDAGQPLVEVDFDAVRAAGFDPTVFVIVCERSENSTLREHASGPVAVKEPVVWLSE</sequence>
<dbReference type="SUPFAM" id="SSF51261">
    <property type="entry name" value="Duplicated hybrid motif"/>
    <property type="match status" value="1"/>
</dbReference>
<evidence type="ECO:0000256" key="5">
    <source>
        <dbReference type="ARBA" id="ARBA00022683"/>
    </source>
</evidence>
<protein>
    <submittedName>
        <fullName evidence="8">PTS glucose transporter subunit IIA</fullName>
    </submittedName>
</protein>
<dbReference type="PANTHER" id="PTHR45008:SF1">
    <property type="entry name" value="PTS SYSTEM GLUCOSE-SPECIFIC EIIA COMPONENT"/>
    <property type="match status" value="1"/>
</dbReference>
<dbReference type="NCBIfam" id="TIGR00830">
    <property type="entry name" value="PTBA"/>
    <property type="match status" value="1"/>
</dbReference>
<dbReference type="GO" id="GO:0009401">
    <property type="term" value="P:phosphoenolpyruvate-dependent sugar phosphotransferase system"/>
    <property type="evidence" value="ECO:0007669"/>
    <property type="project" value="UniProtKB-KW"/>
</dbReference>
<keyword evidence="3 8" id="KW-0762">Sugar transport</keyword>
<dbReference type="FunFam" id="2.70.70.10:FF:000001">
    <property type="entry name" value="PTS system glucose-specific IIA component"/>
    <property type="match status" value="1"/>
</dbReference>
<name>A0A2D1TX21_9ACTN</name>
<dbReference type="InterPro" id="IPR011055">
    <property type="entry name" value="Dup_hybrid_motif"/>
</dbReference>
<dbReference type="InterPro" id="IPR001127">
    <property type="entry name" value="PTS_EIIA_1_perm"/>
</dbReference>
<evidence type="ECO:0000313" key="8">
    <source>
        <dbReference type="EMBL" id="ATP53866.1"/>
    </source>
</evidence>
<dbReference type="PROSITE" id="PS51093">
    <property type="entry name" value="PTS_EIIA_TYPE_1"/>
    <property type="match status" value="1"/>
</dbReference>
<keyword evidence="5" id="KW-0598">Phosphotransferase system</keyword>
<keyword evidence="6" id="KW-0418">Kinase</keyword>
<evidence type="ECO:0000313" key="9">
    <source>
        <dbReference type="Proteomes" id="UP000225608"/>
    </source>
</evidence>
<evidence type="ECO:0000256" key="4">
    <source>
        <dbReference type="ARBA" id="ARBA00022679"/>
    </source>
</evidence>
<evidence type="ECO:0000256" key="1">
    <source>
        <dbReference type="ARBA" id="ARBA00004496"/>
    </source>
</evidence>
<evidence type="ECO:0000259" key="7">
    <source>
        <dbReference type="PROSITE" id="PS51093"/>
    </source>
</evidence>
<feature type="domain" description="PTS EIIA type-1" evidence="7">
    <location>
        <begin position="56"/>
        <end position="161"/>
    </location>
</feature>
<dbReference type="InterPro" id="IPR050890">
    <property type="entry name" value="PTS_EIIA_component"/>
</dbReference>
<keyword evidence="2" id="KW-0813">Transport</keyword>
<dbReference type="PANTHER" id="PTHR45008">
    <property type="entry name" value="PTS SYSTEM GLUCOSE-SPECIFIC EIIA COMPONENT"/>
    <property type="match status" value="1"/>
</dbReference>
<dbReference type="GO" id="GO:0005737">
    <property type="term" value="C:cytoplasm"/>
    <property type="evidence" value="ECO:0007669"/>
    <property type="project" value="UniProtKB-SubCell"/>
</dbReference>
<dbReference type="AlphaFoldDB" id="A0A2D1TX21"/>
<organism evidence="8 9">
    <name type="scientific">Collinsella aerofaciens</name>
    <dbReference type="NCBI Taxonomy" id="74426"/>
    <lineage>
        <taxon>Bacteria</taxon>
        <taxon>Bacillati</taxon>
        <taxon>Actinomycetota</taxon>
        <taxon>Coriobacteriia</taxon>
        <taxon>Coriobacteriales</taxon>
        <taxon>Coriobacteriaceae</taxon>
        <taxon>Collinsella</taxon>
    </lineage>
</organism>
<dbReference type="Gene3D" id="2.70.70.10">
    <property type="entry name" value="Glucose Permease (Domain IIA)"/>
    <property type="match status" value="1"/>
</dbReference>
<reference evidence="8 9" key="1">
    <citation type="submission" date="2017-10" db="EMBL/GenBank/DDBJ databases">
        <title>Complete genome sequence of Collinsella aerofaciens isolated from the gut of a healthy adult Indian.</title>
        <authorList>
            <person name="Bag S."/>
            <person name="Ghosh T.S."/>
            <person name="Das B."/>
        </authorList>
    </citation>
    <scope>NUCLEOTIDE SEQUENCE [LARGE SCALE GENOMIC DNA]</scope>
    <source>
        <strain evidence="9">indica</strain>
    </source>
</reference>
<accession>A0A2D1TX21</accession>
<gene>
    <name evidence="8" type="ORF">CSV91_04555</name>
</gene>
<dbReference type="Proteomes" id="UP000225608">
    <property type="component" value="Chromosome"/>
</dbReference>
<proteinExistence type="predicted"/>
<dbReference type="Pfam" id="PF00358">
    <property type="entry name" value="PTS_EIIA_1"/>
    <property type="match status" value="1"/>
</dbReference>
<comment type="subcellular location">
    <subcellularLocation>
        <location evidence="1">Cytoplasm</location>
    </subcellularLocation>
</comment>
<evidence type="ECO:0000256" key="6">
    <source>
        <dbReference type="ARBA" id="ARBA00022777"/>
    </source>
</evidence>
<evidence type="ECO:0000256" key="2">
    <source>
        <dbReference type="ARBA" id="ARBA00022448"/>
    </source>
</evidence>
<evidence type="ECO:0000256" key="3">
    <source>
        <dbReference type="ARBA" id="ARBA00022597"/>
    </source>
</evidence>